<feature type="domain" description="HTH araC/xylS-type" evidence="4">
    <location>
        <begin position="184"/>
        <end position="266"/>
    </location>
</feature>
<keyword evidence="2" id="KW-0238">DNA-binding</keyword>
<dbReference type="PANTHER" id="PTHR43280:SF2">
    <property type="entry name" value="HTH-TYPE TRANSCRIPTIONAL REGULATOR EXSA"/>
    <property type="match status" value="1"/>
</dbReference>
<evidence type="ECO:0000313" key="5">
    <source>
        <dbReference type="EMBL" id="MBO8436920.1"/>
    </source>
</evidence>
<evidence type="ECO:0000259" key="4">
    <source>
        <dbReference type="PROSITE" id="PS01124"/>
    </source>
</evidence>
<sequence>MDYSWIDCHASEYASTLNGRLFAGVSCNRESINRTSSTDDGMVLTLVISGNGIIQVGNVQYEIIPGTILFRHKRMDYKLSLSSQVFHRRCYIVIPDELFAIYLQLHPNLLKVPAVQSAVNIEKCFDSFLLVLKHIKETCDETFFSLLPVVERYMLYVLSPYTMEGKAASLREAKARLEVDFSTSLEEIANNHSMSYSTFRKAFSENYGLPPQQYRLRCRVEKAKQLLSMGYNCAECADKLSYPDQYSFSHQFKLIAGVTPKEYRKEHIL</sequence>
<dbReference type="Pfam" id="PF12833">
    <property type="entry name" value="HTH_18"/>
    <property type="match status" value="1"/>
</dbReference>
<dbReference type="GO" id="GO:0003700">
    <property type="term" value="F:DNA-binding transcription factor activity"/>
    <property type="evidence" value="ECO:0007669"/>
    <property type="project" value="InterPro"/>
</dbReference>
<dbReference type="SMART" id="SM00342">
    <property type="entry name" value="HTH_ARAC"/>
    <property type="match status" value="1"/>
</dbReference>
<proteinExistence type="predicted"/>
<dbReference type="EMBL" id="JADIMT010000093">
    <property type="protein sequence ID" value="MBO8436920.1"/>
    <property type="molecule type" value="Genomic_DNA"/>
</dbReference>
<protein>
    <submittedName>
        <fullName evidence="5">Helix-turn-helix transcriptional regulator</fullName>
    </submittedName>
</protein>
<dbReference type="SUPFAM" id="SSF46689">
    <property type="entry name" value="Homeodomain-like"/>
    <property type="match status" value="2"/>
</dbReference>
<dbReference type="PROSITE" id="PS01124">
    <property type="entry name" value="HTH_ARAC_FAMILY_2"/>
    <property type="match status" value="1"/>
</dbReference>
<name>A0A9D9E1W4_9SPIO</name>
<dbReference type="Gene3D" id="1.10.10.60">
    <property type="entry name" value="Homeodomain-like"/>
    <property type="match status" value="2"/>
</dbReference>
<dbReference type="PANTHER" id="PTHR43280">
    <property type="entry name" value="ARAC-FAMILY TRANSCRIPTIONAL REGULATOR"/>
    <property type="match status" value="1"/>
</dbReference>
<evidence type="ECO:0000256" key="1">
    <source>
        <dbReference type="ARBA" id="ARBA00023015"/>
    </source>
</evidence>
<comment type="caution">
    <text evidence="5">The sequence shown here is derived from an EMBL/GenBank/DDBJ whole genome shotgun (WGS) entry which is preliminary data.</text>
</comment>
<dbReference type="Proteomes" id="UP000823615">
    <property type="component" value="Unassembled WGS sequence"/>
</dbReference>
<dbReference type="InterPro" id="IPR018060">
    <property type="entry name" value="HTH_AraC"/>
</dbReference>
<gene>
    <name evidence="5" type="ORF">IAA97_08080</name>
</gene>
<keyword evidence="1" id="KW-0805">Transcription regulation</keyword>
<reference evidence="5" key="2">
    <citation type="journal article" date="2021" name="PeerJ">
        <title>Extensive microbial diversity within the chicken gut microbiome revealed by metagenomics and culture.</title>
        <authorList>
            <person name="Gilroy R."/>
            <person name="Ravi A."/>
            <person name="Getino M."/>
            <person name="Pursley I."/>
            <person name="Horton D.L."/>
            <person name="Alikhan N.F."/>
            <person name="Baker D."/>
            <person name="Gharbi K."/>
            <person name="Hall N."/>
            <person name="Watson M."/>
            <person name="Adriaenssens E.M."/>
            <person name="Foster-Nyarko E."/>
            <person name="Jarju S."/>
            <person name="Secka A."/>
            <person name="Antonio M."/>
            <person name="Oren A."/>
            <person name="Chaudhuri R.R."/>
            <person name="La Ragione R."/>
            <person name="Hildebrand F."/>
            <person name="Pallen M.J."/>
        </authorList>
    </citation>
    <scope>NUCLEOTIDE SEQUENCE</scope>
    <source>
        <strain evidence="5">7293</strain>
    </source>
</reference>
<keyword evidence="3" id="KW-0804">Transcription</keyword>
<dbReference type="InterPro" id="IPR009057">
    <property type="entry name" value="Homeodomain-like_sf"/>
</dbReference>
<organism evidence="5 6">
    <name type="scientific">Candidatus Ornithospirochaeta stercoripullorum</name>
    <dbReference type="NCBI Taxonomy" id="2840899"/>
    <lineage>
        <taxon>Bacteria</taxon>
        <taxon>Pseudomonadati</taxon>
        <taxon>Spirochaetota</taxon>
        <taxon>Spirochaetia</taxon>
        <taxon>Spirochaetales</taxon>
        <taxon>Spirochaetaceae</taxon>
        <taxon>Spirochaetaceae incertae sedis</taxon>
        <taxon>Candidatus Ornithospirochaeta</taxon>
    </lineage>
</organism>
<evidence type="ECO:0000256" key="3">
    <source>
        <dbReference type="ARBA" id="ARBA00023163"/>
    </source>
</evidence>
<accession>A0A9D9E1W4</accession>
<evidence type="ECO:0000256" key="2">
    <source>
        <dbReference type="ARBA" id="ARBA00023125"/>
    </source>
</evidence>
<reference evidence="5" key="1">
    <citation type="submission" date="2020-10" db="EMBL/GenBank/DDBJ databases">
        <authorList>
            <person name="Gilroy R."/>
        </authorList>
    </citation>
    <scope>NUCLEOTIDE SEQUENCE</scope>
    <source>
        <strain evidence="5">7293</strain>
    </source>
</reference>
<dbReference type="AlphaFoldDB" id="A0A9D9E1W4"/>
<dbReference type="GO" id="GO:0043565">
    <property type="term" value="F:sequence-specific DNA binding"/>
    <property type="evidence" value="ECO:0007669"/>
    <property type="project" value="InterPro"/>
</dbReference>
<evidence type="ECO:0000313" key="6">
    <source>
        <dbReference type="Proteomes" id="UP000823615"/>
    </source>
</evidence>